<keyword evidence="9" id="KW-1185">Reference proteome</keyword>
<dbReference type="InterPro" id="IPR013083">
    <property type="entry name" value="Znf_RING/FYVE/PHD"/>
</dbReference>
<feature type="domain" description="U-box" evidence="7">
    <location>
        <begin position="182"/>
        <end position="258"/>
    </location>
</feature>
<protein>
    <recommendedName>
        <fullName evidence="3">RING-type E3 ubiquitin transferase</fullName>
        <ecNumber evidence="3">2.3.2.27</ecNumber>
    </recommendedName>
</protein>
<dbReference type="PANTHER" id="PTHR23315:SF260">
    <property type="entry name" value="U-BOX DOMAIN-CONTAINING PROTEIN 73"/>
    <property type="match status" value="1"/>
</dbReference>
<dbReference type="InterPro" id="IPR003613">
    <property type="entry name" value="Ubox_domain"/>
</dbReference>
<evidence type="ECO:0000256" key="4">
    <source>
        <dbReference type="ARBA" id="ARBA00022679"/>
    </source>
</evidence>
<dbReference type="Gene3D" id="1.25.10.10">
    <property type="entry name" value="Leucine-rich Repeat Variant"/>
    <property type="match status" value="1"/>
</dbReference>
<dbReference type="PROSITE" id="PS51698">
    <property type="entry name" value="U_BOX"/>
    <property type="match status" value="1"/>
</dbReference>
<evidence type="ECO:0000256" key="6">
    <source>
        <dbReference type="SAM" id="MobiDB-lite"/>
    </source>
</evidence>
<dbReference type="PANTHER" id="PTHR23315">
    <property type="entry name" value="U BOX DOMAIN-CONTAINING"/>
    <property type="match status" value="1"/>
</dbReference>
<dbReference type="Gramene" id="BGIOSGA008235-TA">
    <property type="protein sequence ID" value="BGIOSGA008235-PA"/>
    <property type="gene ID" value="BGIOSGA008235"/>
</dbReference>
<gene>
    <name evidence="8" type="ORF">OsI_07267</name>
</gene>
<dbReference type="Proteomes" id="UP000007015">
    <property type="component" value="Chromosome 2"/>
</dbReference>
<dbReference type="HOGENOM" id="CLU_032955_0_0_1"/>
<dbReference type="Pfam" id="PF04564">
    <property type="entry name" value="U-box"/>
    <property type="match status" value="1"/>
</dbReference>
<feature type="region of interest" description="Disordered" evidence="6">
    <location>
        <begin position="21"/>
        <end position="122"/>
    </location>
</feature>
<dbReference type="FunFam" id="3.30.40.10:FF:000870">
    <property type="entry name" value="RING-type E3 ubiquitin transferase"/>
    <property type="match status" value="1"/>
</dbReference>
<dbReference type="InterPro" id="IPR016024">
    <property type="entry name" value="ARM-type_fold"/>
</dbReference>
<name>A2X4Z3_ORYSI</name>
<sequence>MDPEAEEAQLRLEMELAKKAKADMSGLQRSSSLGLDHAGLYPLPLPPGWRSAPTSPLRTPSSPPPLQFPPAWAADVAGTSGSAAPEDDGPARNAGADEATAGSAPKNEDPARAAGADDGPTRSDYAAMMRMALAKFQDDDAAVDDEEAASAVMEQAMTGLMDLTYRKAKPPELPYEFTTRWPIPIAHDGTLQAEVMRDPVILPSGYSVDQTYQNNQKRQNPWTNTSTFTDHSLPYSLSVPNHLLRDMISAWCLDHSDLSPSTTSDTPSTPLEPSEEEQIQRILKLFSGNSASQREALKLIHLLTKTTKGVQPCLAKYADIIPVLINLRRKYKSSWTQDLEEERLTIILNLTMHRQNREILAGQNELAGAIKKIVKKAGNRGKRTSSLAKVASIVAVLSEFDMFRKRMLDAGGMKMLRGMLKIKDTEVITEAATAILALYADGEGEQPARFHDVPQMLLECHMFTDGILLLLDRLPKSPRVFRKICDQALQLVNIVMAEDASGPVTRKGILSAISLIYEIVERDVGKMNAVKNMEDFIERLRQLSSDRLPMQKMLQVERIIRTLSDAFPAPTISKGSRFYFCSLNFLEKFEFVDCAAM</sequence>
<keyword evidence="5" id="KW-0833">Ubl conjugation pathway</keyword>
<evidence type="ECO:0000313" key="9">
    <source>
        <dbReference type="Proteomes" id="UP000007015"/>
    </source>
</evidence>
<dbReference type="UniPathway" id="UPA00143"/>
<proteinExistence type="predicted"/>
<feature type="compositionally biased region" description="Low complexity" evidence="6">
    <location>
        <begin position="50"/>
        <end position="60"/>
    </location>
</feature>
<dbReference type="EC" id="2.3.2.27" evidence="3"/>
<dbReference type="SUPFAM" id="SSF48371">
    <property type="entry name" value="ARM repeat"/>
    <property type="match status" value="1"/>
</dbReference>
<dbReference type="STRING" id="39946.A2X4Z3"/>
<dbReference type="InterPro" id="IPR011989">
    <property type="entry name" value="ARM-like"/>
</dbReference>
<evidence type="ECO:0000256" key="1">
    <source>
        <dbReference type="ARBA" id="ARBA00000900"/>
    </source>
</evidence>
<dbReference type="FunFam" id="1.25.10.10:FF:000895">
    <property type="entry name" value="RING-type E3 ubiquitin transferase"/>
    <property type="match status" value="1"/>
</dbReference>
<dbReference type="Gene3D" id="3.30.40.10">
    <property type="entry name" value="Zinc/RING finger domain, C3HC4 (zinc finger)"/>
    <property type="match status" value="1"/>
</dbReference>
<dbReference type="OMA" id="FHDVPQM"/>
<organism evidence="8 9">
    <name type="scientific">Oryza sativa subsp. indica</name>
    <name type="common">Rice</name>
    <dbReference type="NCBI Taxonomy" id="39946"/>
    <lineage>
        <taxon>Eukaryota</taxon>
        <taxon>Viridiplantae</taxon>
        <taxon>Streptophyta</taxon>
        <taxon>Embryophyta</taxon>
        <taxon>Tracheophyta</taxon>
        <taxon>Spermatophyta</taxon>
        <taxon>Magnoliopsida</taxon>
        <taxon>Liliopsida</taxon>
        <taxon>Poales</taxon>
        <taxon>Poaceae</taxon>
        <taxon>BOP clade</taxon>
        <taxon>Oryzoideae</taxon>
        <taxon>Oryzeae</taxon>
        <taxon>Oryzinae</taxon>
        <taxon>Oryza</taxon>
        <taxon>Oryza sativa</taxon>
    </lineage>
</organism>
<dbReference type="AlphaFoldDB" id="A2X4Z3"/>
<dbReference type="SUPFAM" id="SSF57850">
    <property type="entry name" value="RING/U-box"/>
    <property type="match status" value="1"/>
</dbReference>
<evidence type="ECO:0000313" key="8">
    <source>
        <dbReference type="EMBL" id="EAY85903.1"/>
    </source>
</evidence>
<evidence type="ECO:0000259" key="7">
    <source>
        <dbReference type="PROSITE" id="PS51698"/>
    </source>
</evidence>
<evidence type="ECO:0000256" key="3">
    <source>
        <dbReference type="ARBA" id="ARBA00012483"/>
    </source>
</evidence>
<comment type="pathway">
    <text evidence="2">Protein modification; protein ubiquitination.</text>
</comment>
<dbReference type="EMBL" id="CM000127">
    <property type="protein sequence ID" value="EAY85903.1"/>
    <property type="molecule type" value="Genomic_DNA"/>
</dbReference>
<dbReference type="GO" id="GO:0016567">
    <property type="term" value="P:protein ubiquitination"/>
    <property type="evidence" value="ECO:0007669"/>
    <property type="project" value="UniProtKB-UniPathway"/>
</dbReference>
<evidence type="ECO:0000256" key="2">
    <source>
        <dbReference type="ARBA" id="ARBA00004906"/>
    </source>
</evidence>
<keyword evidence="4" id="KW-0808">Transferase</keyword>
<reference evidence="8 9" key="1">
    <citation type="journal article" date="2005" name="PLoS Biol.">
        <title>The genomes of Oryza sativa: a history of duplications.</title>
        <authorList>
            <person name="Yu J."/>
            <person name="Wang J."/>
            <person name="Lin W."/>
            <person name="Li S."/>
            <person name="Li H."/>
            <person name="Zhou J."/>
            <person name="Ni P."/>
            <person name="Dong W."/>
            <person name="Hu S."/>
            <person name="Zeng C."/>
            <person name="Zhang J."/>
            <person name="Zhang Y."/>
            <person name="Li R."/>
            <person name="Xu Z."/>
            <person name="Li S."/>
            <person name="Li X."/>
            <person name="Zheng H."/>
            <person name="Cong L."/>
            <person name="Lin L."/>
            <person name="Yin J."/>
            <person name="Geng J."/>
            <person name="Li G."/>
            <person name="Shi J."/>
            <person name="Liu J."/>
            <person name="Lv H."/>
            <person name="Li J."/>
            <person name="Wang J."/>
            <person name="Deng Y."/>
            <person name="Ran L."/>
            <person name="Shi X."/>
            <person name="Wang X."/>
            <person name="Wu Q."/>
            <person name="Li C."/>
            <person name="Ren X."/>
            <person name="Wang J."/>
            <person name="Wang X."/>
            <person name="Li D."/>
            <person name="Liu D."/>
            <person name="Zhang X."/>
            <person name="Ji Z."/>
            <person name="Zhao W."/>
            <person name="Sun Y."/>
            <person name="Zhang Z."/>
            <person name="Bao J."/>
            <person name="Han Y."/>
            <person name="Dong L."/>
            <person name="Ji J."/>
            <person name="Chen P."/>
            <person name="Wu S."/>
            <person name="Liu J."/>
            <person name="Xiao Y."/>
            <person name="Bu D."/>
            <person name="Tan J."/>
            <person name="Yang L."/>
            <person name="Ye C."/>
            <person name="Zhang J."/>
            <person name="Xu J."/>
            <person name="Zhou Y."/>
            <person name="Yu Y."/>
            <person name="Zhang B."/>
            <person name="Zhuang S."/>
            <person name="Wei H."/>
            <person name="Liu B."/>
            <person name="Lei M."/>
            <person name="Yu H."/>
            <person name="Li Y."/>
            <person name="Xu H."/>
            <person name="Wei S."/>
            <person name="He X."/>
            <person name="Fang L."/>
            <person name="Zhang Z."/>
            <person name="Zhang Y."/>
            <person name="Huang X."/>
            <person name="Su Z."/>
            <person name="Tong W."/>
            <person name="Li J."/>
            <person name="Tong Z."/>
            <person name="Li S."/>
            <person name="Ye J."/>
            <person name="Wang L."/>
            <person name="Fang L."/>
            <person name="Lei T."/>
            <person name="Chen C."/>
            <person name="Chen H."/>
            <person name="Xu Z."/>
            <person name="Li H."/>
            <person name="Huang H."/>
            <person name="Zhang F."/>
            <person name="Xu H."/>
            <person name="Li N."/>
            <person name="Zhao C."/>
            <person name="Li S."/>
            <person name="Dong L."/>
            <person name="Huang Y."/>
            <person name="Li L."/>
            <person name="Xi Y."/>
            <person name="Qi Q."/>
            <person name="Li W."/>
            <person name="Zhang B."/>
            <person name="Hu W."/>
            <person name="Zhang Y."/>
            <person name="Tian X."/>
            <person name="Jiao Y."/>
            <person name="Liang X."/>
            <person name="Jin J."/>
            <person name="Gao L."/>
            <person name="Zheng W."/>
            <person name="Hao B."/>
            <person name="Liu S."/>
            <person name="Wang W."/>
            <person name="Yuan L."/>
            <person name="Cao M."/>
            <person name="McDermott J."/>
            <person name="Samudrala R."/>
            <person name="Wang J."/>
            <person name="Wong G.K."/>
            <person name="Yang H."/>
        </authorList>
    </citation>
    <scope>NUCLEOTIDE SEQUENCE [LARGE SCALE GENOMIC DNA]</scope>
    <source>
        <strain evidence="9">cv. 93-11</strain>
    </source>
</reference>
<evidence type="ECO:0000256" key="5">
    <source>
        <dbReference type="ARBA" id="ARBA00022786"/>
    </source>
</evidence>
<dbReference type="GO" id="GO:0061630">
    <property type="term" value="F:ubiquitin protein ligase activity"/>
    <property type="evidence" value="ECO:0007669"/>
    <property type="project" value="UniProtKB-EC"/>
</dbReference>
<comment type="catalytic activity">
    <reaction evidence="1">
        <text>S-ubiquitinyl-[E2 ubiquitin-conjugating enzyme]-L-cysteine + [acceptor protein]-L-lysine = [E2 ubiquitin-conjugating enzyme]-L-cysteine + N(6)-ubiquitinyl-[acceptor protein]-L-lysine.</text>
        <dbReference type="EC" id="2.3.2.27"/>
    </reaction>
</comment>
<accession>A2X4Z3</accession>